<keyword evidence="7 18" id="KW-0679">Respiratory chain</keyword>
<evidence type="ECO:0000256" key="6">
    <source>
        <dbReference type="ARBA" id="ARBA00022448"/>
    </source>
</evidence>
<name>K7ZWW2_9CRUS</name>
<dbReference type="InterPro" id="IPR003917">
    <property type="entry name" value="NADH_UbQ_OxRdtase_chain2"/>
</dbReference>
<organism evidence="20">
    <name type="scientific">Longipodacrangonyx sp. 1 MDMBR-2012</name>
    <dbReference type="NCBI Taxonomy" id="1200665"/>
    <lineage>
        <taxon>Eukaryota</taxon>
        <taxon>Metazoa</taxon>
        <taxon>Ecdysozoa</taxon>
        <taxon>Arthropoda</taxon>
        <taxon>Crustacea</taxon>
        <taxon>Multicrustacea</taxon>
        <taxon>Malacostraca</taxon>
        <taxon>Eumalacostraca</taxon>
        <taxon>Peracarida</taxon>
        <taxon>Amphipoda</taxon>
        <taxon>Senticaudata</taxon>
        <taxon>Hadziida</taxon>
        <taxon>Hadzioidea</taxon>
        <taxon>Metacrangonyctidae</taxon>
        <taxon>Longipodacrangonyx</taxon>
    </lineage>
</organism>
<evidence type="ECO:0000256" key="4">
    <source>
        <dbReference type="ARBA" id="ARBA00012944"/>
    </source>
</evidence>
<protein>
    <recommendedName>
        <fullName evidence="5 18">NADH-ubiquinone oxidoreductase chain 2</fullName>
        <ecNumber evidence="4 18">7.1.1.2</ecNumber>
    </recommendedName>
</protein>
<evidence type="ECO:0000256" key="18">
    <source>
        <dbReference type="RuleBase" id="RU003403"/>
    </source>
</evidence>
<dbReference type="PANTHER" id="PTHR46552:SF1">
    <property type="entry name" value="NADH-UBIQUINONE OXIDOREDUCTASE CHAIN 2"/>
    <property type="match status" value="1"/>
</dbReference>
<dbReference type="AlphaFoldDB" id="K7ZWW2"/>
<comment type="subcellular location">
    <subcellularLocation>
        <location evidence="2 18">Mitochondrion inner membrane</location>
        <topology evidence="2 18">Multi-pass membrane protein</topology>
    </subcellularLocation>
</comment>
<dbReference type="InterPro" id="IPR001750">
    <property type="entry name" value="ND/Mrp_TM"/>
</dbReference>
<dbReference type="PRINTS" id="PR01436">
    <property type="entry name" value="NADHDHGNASE2"/>
</dbReference>
<evidence type="ECO:0000256" key="15">
    <source>
        <dbReference type="ARBA" id="ARBA00023128"/>
    </source>
</evidence>
<evidence type="ECO:0000256" key="16">
    <source>
        <dbReference type="ARBA" id="ARBA00023136"/>
    </source>
</evidence>
<keyword evidence="12 18" id="KW-1133">Transmembrane helix</keyword>
<dbReference type="EC" id="7.1.1.2" evidence="4 18"/>
<feature type="transmembrane region" description="Helical" evidence="18">
    <location>
        <begin position="185"/>
        <end position="212"/>
    </location>
</feature>
<feature type="transmembrane region" description="Helical" evidence="18">
    <location>
        <begin position="145"/>
        <end position="165"/>
    </location>
</feature>
<evidence type="ECO:0000256" key="14">
    <source>
        <dbReference type="ARBA" id="ARBA00023075"/>
    </source>
</evidence>
<keyword evidence="13 18" id="KW-0520">NAD</keyword>
<dbReference type="GO" id="GO:0005743">
    <property type="term" value="C:mitochondrial inner membrane"/>
    <property type="evidence" value="ECO:0007669"/>
    <property type="project" value="UniProtKB-SubCell"/>
</dbReference>
<evidence type="ECO:0000256" key="2">
    <source>
        <dbReference type="ARBA" id="ARBA00004448"/>
    </source>
</evidence>
<evidence type="ECO:0000313" key="20">
    <source>
        <dbReference type="EMBL" id="CCI73881.1"/>
    </source>
</evidence>
<evidence type="ECO:0000259" key="19">
    <source>
        <dbReference type="Pfam" id="PF00361"/>
    </source>
</evidence>
<evidence type="ECO:0000256" key="5">
    <source>
        <dbReference type="ARBA" id="ARBA00021008"/>
    </source>
</evidence>
<sequence>MFFHPSIILFNFFLVFSVIMIICMNSWFMIWFFIEMNLLFFIPLIMTKKSKYSVEAGLKYFFIQTLSSILILIGLLLLFLNLDIYNFFFVSGLGIKLGLVPFHQWVVNIVSSMNWSLIWMLLTIQKFGPFMLFSYMYTMSEDIEYLVYVVSIGCAIVGSLGGLFTSSLHKIMAFSSISHSSWMTLSLVVSVHLLIIYFIFYSVILFSVLYVLGSHYLSSLNHIFLKLDFSISLGMGVGLLSMGGMPPFSGFIPKFIVMIEFISLYNYFVLIFLLFGVFVSLFFYSRMFIFNFIFLSSKNLFFYSSKSKMNIVFYVNMVGLLMIPLSMYMY</sequence>
<evidence type="ECO:0000256" key="3">
    <source>
        <dbReference type="ARBA" id="ARBA00007012"/>
    </source>
</evidence>
<feature type="transmembrane region" description="Helical" evidence="18">
    <location>
        <begin position="264"/>
        <end position="290"/>
    </location>
</feature>
<keyword evidence="16 18" id="KW-0472">Membrane</keyword>
<feature type="domain" description="NADH:quinone oxidoreductase/Mrp antiporter transmembrane" evidence="19">
    <location>
        <begin position="25"/>
        <end position="278"/>
    </location>
</feature>
<comment type="catalytic activity">
    <reaction evidence="17 18">
        <text>a ubiquinone + NADH + 5 H(+)(in) = a ubiquinol + NAD(+) + 4 H(+)(out)</text>
        <dbReference type="Rhea" id="RHEA:29091"/>
        <dbReference type="Rhea" id="RHEA-COMP:9565"/>
        <dbReference type="Rhea" id="RHEA-COMP:9566"/>
        <dbReference type="ChEBI" id="CHEBI:15378"/>
        <dbReference type="ChEBI" id="CHEBI:16389"/>
        <dbReference type="ChEBI" id="CHEBI:17976"/>
        <dbReference type="ChEBI" id="CHEBI:57540"/>
        <dbReference type="ChEBI" id="CHEBI:57945"/>
        <dbReference type="EC" id="7.1.1.2"/>
    </reaction>
</comment>
<evidence type="ECO:0000256" key="11">
    <source>
        <dbReference type="ARBA" id="ARBA00022982"/>
    </source>
</evidence>
<gene>
    <name evidence="20" type="primary">nad2</name>
</gene>
<dbReference type="EMBL" id="HE860508">
    <property type="protein sequence ID" value="CCI73881.1"/>
    <property type="molecule type" value="Genomic_DNA"/>
</dbReference>
<feature type="transmembrane region" description="Helical" evidence="18">
    <location>
        <begin position="224"/>
        <end position="244"/>
    </location>
</feature>
<dbReference type="InterPro" id="IPR050175">
    <property type="entry name" value="Complex_I_Subunit_2"/>
</dbReference>
<keyword evidence="6" id="KW-0813">Transport</keyword>
<evidence type="ECO:0000256" key="10">
    <source>
        <dbReference type="ARBA" id="ARBA00022967"/>
    </source>
</evidence>
<evidence type="ECO:0000256" key="12">
    <source>
        <dbReference type="ARBA" id="ARBA00022989"/>
    </source>
</evidence>
<evidence type="ECO:0000256" key="17">
    <source>
        <dbReference type="ARBA" id="ARBA00049551"/>
    </source>
</evidence>
<accession>K7ZWW2</accession>
<evidence type="ECO:0000256" key="9">
    <source>
        <dbReference type="ARBA" id="ARBA00022792"/>
    </source>
</evidence>
<evidence type="ECO:0000256" key="13">
    <source>
        <dbReference type="ARBA" id="ARBA00023027"/>
    </source>
</evidence>
<keyword evidence="11 18" id="KW-0249">Electron transport</keyword>
<dbReference type="GO" id="GO:0008137">
    <property type="term" value="F:NADH dehydrogenase (ubiquinone) activity"/>
    <property type="evidence" value="ECO:0007669"/>
    <property type="project" value="UniProtKB-EC"/>
</dbReference>
<keyword evidence="10 18" id="KW-1278">Translocase</keyword>
<keyword evidence="14 18" id="KW-0830">Ubiquinone</keyword>
<evidence type="ECO:0000256" key="1">
    <source>
        <dbReference type="ARBA" id="ARBA00003257"/>
    </source>
</evidence>
<comment type="similarity">
    <text evidence="3 18">Belongs to the complex I subunit 2 family.</text>
</comment>
<feature type="transmembrane region" description="Helical" evidence="18">
    <location>
        <begin position="58"/>
        <end position="82"/>
    </location>
</feature>
<feature type="transmembrane region" description="Helical" evidence="18">
    <location>
        <begin position="311"/>
        <end position="329"/>
    </location>
</feature>
<reference evidence="20" key="1">
    <citation type="journal article" date="2012" name="Curr. Biol.">
        <title>Mitogenomic phylogenetic analysis supports continental-scale vicariance in subterranean thalassoid crustaceans.</title>
        <authorList>
            <person name="Bauza-Ribot M.M."/>
            <person name="Juan C."/>
            <person name="Nardi F."/>
            <person name="Oromi P."/>
            <person name="Pons J."/>
            <person name="Jaume D."/>
        </authorList>
    </citation>
    <scope>NUCLEOTIDE SEQUENCE</scope>
    <source>
        <strain evidence="20">Tiznit</strain>
    </source>
</reference>
<dbReference type="PANTHER" id="PTHR46552">
    <property type="entry name" value="NADH-UBIQUINONE OXIDOREDUCTASE CHAIN 2"/>
    <property type="match status" value="1"/>
</dbReference>
<geneLocation type="mitochondrion" evidence="20"/>
<keyword evidence="15 18" id="KW-0496">Mitochondrion</keyword>
<comment type="function">
    <text evidence="1">Core subunit of the mitochondrial membrane respiratory chain NADH dehydrogenase (Complex I) that is believed to belong to the minimal assembly required for catalysis. Complex I functions in the transfer of electrons from NADH to the respiratory chain. The immediate electron acceptor for the enzyme is believed to be ubiquinone.</text>
</comment>
<proteinExistence type="inferred from homology"/>
<dbReference type="GO" id="GO:0006120">
    <property type="term" value="P:mitochondrial electron transport, NADH to ubiquinone"/>
    <property type="evidence" value="ECO:0007669"/>
    <property type="project" value="InterPro"/>
</dbReference>
<reference evidence="20" key="2">
    <citation type="submission" date="2012-06" db="EMBL/GenBank/DDBJ databases">
        <authorList>
            <person name="Fan L."/>
        </authorList>
    </citation>
    <scope>NUCLEOTIDE SEQUENCE</scope>
    <source>
        <strain evidence="20">Tiznit</strain>
    </source>
</reference>
<comment type="function">
    <text evidence="18">Core subunit of the mitochondrial membrane respiratory chain NADH dehydrogenase (Complex I) which catalyzes electron transfer from NADH through the respiratory chain, using ubiquinone as an electron acceptor. Essential for the catalytic activity and assembly of complex I.</text>
</comment>
<evidence type="ECO:0000256" key="8">
    <source>
        <dbReference type="ARBA" id="ARBA00022692"/>
    </source>
</evidence>
<dbReference type="Pfam" id="PF00361">
    <property type="entry name" value="Proton_antipo_M"/>
    <property type="match status" value="1"/>
</dbReference>
<keyword evidence="8 18" id="KW-0812">Transmembrane</keyword>
<keyword evidence="9 18" id="KW-0999">Mitochondrion inner membrane</keyword>
<evidence type="ECO:0000256" key="7">
    <source>
        <dbReference type="ARBA" id="ARBA00022660"/>
    </source>
</evidence>